<dbReference type="GO" id="GO:0022857">
    <property type="term" value="F:transmembrane transporter activity"/>
    <property type="evidence" value="ECO:0007669"/>
    <property type="project" value="InterPro"/>
</dbReference>
<evidence type="ECO:0000256" key="6">
    <source>
        <dbReference type="SAM" id="Phobius"/>
    </source>
</evidence>
<dbReference type="PANTHER" id="PTHR23502">
    <property type="entry name" value="MAJOR FACILITATOR SUPERFAMILY"/>
    <property type="match status" value="1"/>
</dbReference>
<keyword evidence="3 6" id="KW-1133">Transmembrane helix</keyword>
<comment type="subcellular location">
    <subcellularLocation>
        <location evidence="1">Membrane</location>
        <topology evidence="1">Multi-pass membrane protein</topology>
    </subcellularLocation>
</comment>
<feature type="transmembrane region" description="Helical" evidence="6">
    <location>
        <begin position="519"/>
        <end position="537"/>
    </location>
</feature>
<sequence length="550" mass="60898">MRLCTLRELDKAEGTVQLHSESGDGHLILHPRPNTNDPNDPLRWSRWRKYTCFFSVCFFAFMTNYAIGGLAPAFYPLSLQFHKSTTQTSDLLLWPILALGVFNFFWVPLANYIGKRPVFVFSTFVLAAAYLWGALAGSFQSLLWSNILAAFAGSASEALAASIVNDVFFLHERANLMSWYVNASAGGNTIGPLICGFVITHSRWRVHKWHAFALVAFNFLLVLFFVPETRYDRSFNEEDMASDTTISQRNSSEPSAGEVKEAPEAAETQDGVNFVATDPQKQQPLPVINANDPAHCHHSTEQIPKRTFLQDLSIWPGLAKDINPLLLFLRPLPFICYPAVILAFLGFAVSLAWVVCINILNSFVLQAPPYNFSPDINGLINIPGLIGNLIGAWIGGWCLDRYSNWQSKRHAGTFQPETRLHLLIIPALVVPAGCLVWGYGVANTLHWTALFFAYGMVSVGLTAVPTMTMTYVSDSYLPINADCLTLVVGLKNVVAFGILYGVVPWVHEAGNVNVFGTQAGVYVAIMALAVPLVIWGGRVRHWSAGWRIIL</sequence>
<comment type="caution">
    <text evidence="8">The sequence shown here is derived from an EMBL/GenBank/DDBJ whole genome shotgun (WGS) entry which is preliminary data.</text>
</comment>
<feature type="domain" description="Major facilitator superfamily (MFS) profile" evidence="7">
    <location>
        <begin position="52"/>
        <end position="550"/>
    </location>
</feature>
<feature type="transmembrane region" description="Helical" evidence="6">
    <location>
        <begin position="420"/>
        <end position="439"/>
    </location>
</feature>
<dbReference type="InterPro" id="IPR036259">
    <property type="entry name" value="MFS_trans_sf"/>
</dbReference>
<name>A0AAI8VV90_9PEZI</name>
<dbReference type="AlphaFoldDB" id="A0AAI8VV90"/>
<organism evidence="8 9">
    <name type="scientific">Lecanosticta acicola</name>
    <dbReference type="NCBI Taxonomy" id="111012"/>
    <lineage>
        <taxon>Eukaryota</taxon>
        <taxon>Fungi</taxon>
        <taxon>Dikarya</taxon>
        <taxon>Ascomycota</taxon>
        <taxon>Pezizomycotina</taxon>
        <taxon>Dothideomycetes</taxon>
        <taxon>Dothideomycetidae</taxon>
        <taxon>Mycosphaerellales</taxon>
        <taxon>Mycosphaerellaceae</taxon>
        <taxon>Lecanosticta</taxon>
    </lineage>
</organism>
<keyword evidence="4 6" id="KW-0472">Membrane</keyword>
<dbReference type="Gene3D" id="1.20.1250.20">
    <property type="entry name" value="MFS general substrate transporter like domains"/>
    <property type="match status" value="1"/>
</dbReference>
<dbReference type="SUPFAM" id="SSF103473">
    <property type="entry name" value="MFS general substrate transporter"/>
    <property type="match status" value="1"/>
</dbReference>
<dbReference type="InterPro" id="IPR011701">
    <property type="entry name" value="MFS"/>
</dbReference>
<evidence type="ECO:0000256" key="2">
    <source>
        <dbReference type="ARBA" id="ARBA00022692"/>
    </source>
</evidence>
<feature type="transmembrane region" description="Helical" evidence="6">
    <location>
        <begin position="147"/>
        <end position="168"/>
    </location>
</feature>
<evidence type="ECO:0000313" key="8">
    <source>
        <dbReference type="EMBL" id="CAK3774877.1"/>
    </source>
</evidence>
<dbReference type="GO" id="GO:0005886">
    <property type="term" value="C:plasma membrane"/>
    <property type="evidence" value="ECO:0007669"/>
    <property type="project" value="TreeGrafter"/>
</dbReference>
<dbReference type="EMBL" id="CAVMBE010000002">
    <property type="protein sequence ID" value="CAK3774877.1"/>
    <property type="molecule type" value="Genomic_DNA"/>
</dbReference>
<dbReference type="PROSITE" id="PS50850">
    <property type="entry name" value="MFS"/>
    <property type="match status" value="1"/>
</dbReference>
<evidence type="ECO:0000256" key="4">
    <source>
        <dbReference type="ARBA" id="ARBA00023136"/>
    </source>
</evidence>
<feature type="transmembrane region" description="Helical" evidence="6">
    <location>
        <begin position="91"/>
        <end position="110"/>
    </location>
</feature>
<accession>A0AAI8VV90</accession>
<feature type="transmembrane region" description="Helical" evidence="6">
    <location>
        <begin position="380"/>
        <end position="399"/>
    </location>
</feature>
<dbReference type="InterPro" id="IPR020846">
    <property type="entry name" value="MFS_dom"/>
</dbReference>
<feature type="compositionally biased region" description="Polar residues" evidence="5">
    <location>
        <begin position="242"/>
        <end position="254"/>
    </location>
</feature>
<feature type="transmembrane region" description="Helical" evidence="6">
    <location>
        <begin position="334"/>
        <end position="360"/>
    </location>
</feature>
<feature type="transmembrane region" description="Helical" evidence="6">
    <location>
        <begin position="117"/>
        <end position="135"/>
    </location>
</feature>
<keyword evidence="9" id="KW-1185">Reference proteome</keyword>
<feature type="transmembrane region" description="Helical" evidence="6">
    <location>
        <begin position="451"/>
        <end position="472"/>
    </location>
</feature>
<dbReference type="Pfam" id="PF07690">
    <property type="entry name" value="MFS_1"/>
    <property type="match status" value="1"/>
</dbReference>
<feature type="transmembrane region" description="Helical" evidence="6">
    <location>
        <begin position="206"/>
        <end position="226"/>
    </location>
</feature>
<dbReference type="PANTHER" id="PTHR23502:SF181">
    <property type="entry name" value="MAJOR FACILITATOR SUPERFAMILY (MFS) PROFILE DOMAIN-CONTAINING PROTEIN"/>
    <property type="match status" value="1"/>
</dbReference>
<evidence type="ECO:0000256" key="1">
    <source>
        <dbReference type="ARBA" id="ARBA00004141"/>
    </source>
</evidence>
<protein>
    <submittedName>
        <fullName evidence="8">Major facilitator superfamily transporter isoform A</fullName>
    </submittedName>
</protein>
<feature type="region of interest" description="Disordered" evidence="5">
    <location>
        <begin position="242"/>
        <end position="264"/>
    </location>
</feature>
<dbReference type="Proteomes" id="UP001296104">
    <property type="component" value="Unassembled WGS sequence"/>
</dbReference>
<feature type="transmembrane region" description="Helical" evidence="6">
    <location>
        <begin position="180"/>
        <end position="200"/>
    </location>
</feature>
<evidence type="ECO:0000313" key="9">
    <source>
        <dbReference type="Proteomes" id="UP001296104"/>
    </source>
</evidence>
<feature type="transmembrane region" description="Helical" evidence="6">
    <location>
        <begin position="484"/>
        <end position="507"/>
    </location>
</feature>
<evidence type="ECO:0000256" key="3">
    <source>
        <dbReference type="ARBA" id="ARBA00022989"/>
    </source>
</evidence>
<proteinExistence type="predicted"/>
<evidence type="ECO:0000256" key="5">
    <source>
        <dbReference type="SAM" id="MobiDB-lite"/>
    </source>
</evidence>
<keyword evidence="2 6" id="KW-0812">Transmembrane</keyword>
<evidence type="ECO:0000259" key="7">
    <source>
        <dbReference type="PROSITE" id="PS50850"/>
    </source>
</evidence>
<feature type="transmembrane region" description="Helical" evidence="6">
    <location>
        <begin position="50"/>
        <end position="71"/>
    </location>
</feature>
<gene>
    <name evidence="8" type="ORF">LECACI_7A000483</name>
</gene>
<reference evidence="8" key="1">
    <citation type="submission" date="2023-11" db="EMBL/GenBank/DDBJ databases">
        <authorList>
            <person name="Alioto T."/>
            <person name="Alioto T."/>
            <person name="Gomez Garrido J."/>
        </authorList>
    </citation>
    <scope>NUCLEOTIDE SEQUENCE</scope>
</reference>